<evidence type="ECO:0000313" key="3">
    <source>
        <dbReference type="EMBL" id="KAK2555384.1"/>
    </source>
</evidence>
<accession>A0AAD9Q6C6</accession>
<organism evidence="3 4">
    <name type="scientific">Acropora cervicornis</name>
    <name type="common">Staghorn coral</name>
    <dbReference type="NCBI Taxonomy" id="6130"/>
    <lineage>
        <taxon>Eukaryota</taxon>
        <taxon>Metazoa</taxon>
        <taxon>Cnidaria</taxon>
        <taxon>Anthozoa</taxon>
        <taxon>Hexacorallia</taxon>
        <taxon>Scleractinia</taxon>
        <taxon>Astrocoeniina</taxon>
        <taxon>Acroporidae</taxon>
        <taxon>Acropora</taxon>
    </lineage>
</organism>
<dbReference type="PROSITE" id="PS50954">
    <property type="entry name" value="LEM"/>
    <property type="match status" value="1"/>
</dbReference>
<name>A0AAD9Q6C6_ACRCE</name>
<dbReference type="GO" id="GO:0000724">
    <property type="term" value="P:double-strand break repair via homologous recombination"/>
    <property type="evidence" value="ECO:0007669"/>
    <property type="project" value="TreeGrafter"/>
</dbReference>
<dbReference type="EMBL" id="JARQWQ010000063">
    <property type="protein sequence ID" value="KAK2555384.1"/>
    <property type="molecule type" value="Genomic_DNA"/>
</dbReference>
<dbReference type="InterPro" id="IPR002110">
    <property type="entry name" value="Ankyrin_rpt"/>
</dbReference>
<reference evidence="3" key="1">
    <citation type="journal article" date="2023" name="G3 (Bethesda)">
        <title>Whole genome assembly and annotation of the endangered Caribbean coral Acropora cervicornis.</title>
        <authorList>
            <person name="Selwyn J.D."/>
            <person name="Vollmer S.V."/>
        </authorList>
    </citation>
    <scope>NUCLEOTIDE SEQUENCE</scope>
    <source>
        <strain evidence="3">K2</strain>
    </source>
</reference>
<dbReference type="Pfam" id="PF22945">
    <property type="entry name" value="LEM-3_GIY-YIG"/>
    <property type="match status" value="1"/>
</dbReference>
<evidence type="ECO:0000259" key="2">
    <source>
        <dbReference type="PROSITE" id="PS50954"/>
    </source>
</evidence>
<dbReference type="Gene3D" id="1.10.720.40">
    <property type="match status" value="1"/>
</dbReference>
<dbReference type="GO" id="GO:0000712">
    <property type="term" value="P:resolution of meiotic recombination intermediates"/>
    <property type="evidence" value="ECO:0007669"/>
    <property type="project" value="TreeGrafter"/>
</dbReference>
<dbReference type="PROSITE" id="PS50297">
    <property type="entry name" value="ANK_REP_REGION"/>
    <property type="match status" value="1"/>
</dbReference>
<gene>
    <name evidence="3" type="ORF">P5673_023025</name>
</gene>
<dbReference type="PANTHER" id="PTHR46427">
    <property type="entry name" value="ANKYRIN REPEAT AND LEM DOMAIN-CONTAINING PROTEIN 1"/>
    <property type="match status" value="1"/>
</dbReference>
<dbReference type="CDD" id="cd10454">
    <property type="entry name" value="GIY-YIG_COG3680_Meta"/>
    <property type="match status" value="1"/>
</dbReference>
<dbReference type="PROSITE" id="PS50088">
    <property type="entry name" value="ANK_REPEAT"/>
    <property type="match status" value="1"/>
</dbReference>
<dbReference type="Gene3D" id="1.25.40.20">
    <property type="entry name" value="Ankyrin repeat-containing domain"/>
    <property type="match status" value="1"/>
</dbReference>
<dbReference type="GO" id="GO:0004520">
    <property type="term" value="F:DNA endonuclease activity"/>
    <property type="evidence" value="ECO:0007669"/>
    <property type="project" value="TreeGrafter"/>
</dbReference>
<dbReference type="Pfam" id="PF03020">
    <property type="entry name" value="LEM"/>
    <property type="match status" value="1"/>
</dbReference>
<dbReference type="AlphaFoldDB" id="A0AAD9Q6C6"/>
<dbReference type="InterPro" id="IPR036770">
    <property type="entry name" value="Ankyrin_rpt-contain_sf"/>
</dbReference>
<protein>
    <submittedName>
        <fullName evidence="3">Ankyrin repeat and LEM domain-containing protein 1</fullName>
    </submittedName>
</protein>
<dbReference type="CDD" id="cd12934">
    <property type="entry name" value="LEM"/>
    <property type="match status" value="1"/>
</dbReference>
<feature type="domain" description="LEM" evidence="2">
    <location>
        <begin position="270"/>
        <end position="314"/>
    </location>
</feature>
<feature type="repeat" description="ANK" evidence="1">
    <location>
        <begin position="68"/>
        <end position="100"/>
    </location>
</feature>
<reference evidence="3" key="2">
    <citation type="journal article" date="2023" name="Science">
        <title>Genomic signatures of disease resistance in endangered staghorn corals.</title>
        <authorList>
            <person name="Vollmer S.V."/>
            <person name="Selwyn J.D."/>
            <person name="Despard B.A."/>
            <person name="Roesel C.L."/>
        </authorList>
    </citation>
    <scope>NUCLEOTIDE SEQUENCE</scope>
    <source>
        <strain evidence="3">K2</strain>
    </source>
</reference>
<comment type="caution">
    <text evidence="3">The sequence shown here is derived from an EMBL/GenBank/DDBJ whole genome shotgun (WGS) entry which is preliminary data.</text>
</comment>
<sequence>MDEDLFSAIESENYGLAKHLLSKGAKADSVVREGISALHLLAGKDSQEATSILESCIQLFNPNVKSQEGLTPVHIAALWGRLQHLRLLTIHGGDISETDNEGNDPLDFACLSSENNATDCIKFLLELENSKPNAESQLPHEETSLHSEFTDSFYTAIGDGNTSVLDDTVVTFPKLHPWNINNCQPTDFETTVADGLNKLNFSNVSFEDFEVKNETASEQSGHHLDEAILHNDSLDEDFEVDNEFGDATIFYDWKECSMNVTTLDETVVIPAEFAKLSIPELRRQLQLCGEIPGPITLATKNVYLKRLTRLNSGTTYPKDSQYEDFLPEIRKHLEGRAQTPDLCSTEESMCLEFDLKKNWREGTEKSSFNYLLIDPRVTQNLPVRAKKMPSDDTFRVFIMSIFYVGKGKRSRPYAHLNEALQSTKHNPKIQQIQDIWAAGLGVVSLHIFQSVIPVEAYTREACMIDALGLSRLTNKKRGDYYGRAASWNQKKRREMGVYFLKRALKILLNEGERQLRPNDLRAHSS</sequence>
<evidence type="ECO:0000256" key="1">
    <source>
        <dbReference type="PROSITE-ProRule" id="PRU00023"/>
    </source>
</evidence>
<keyword evidence="4" id="KW-1185">Reference proteome</keyword>
<keyword evidence="1" id="KW-0040">ANK repeat</keyword>
<dbReference type="InterPro" id="IPR003887">
    <property type="entry name" value="LEM_dom"/>
</dbReference>
<proteinExistence type="predicted"/>
<dbReference type="GO" id="GO:0005654">
    <property type="term" value="C:nucleoplasm"/>
    <property type="evidence" value="ECO:0007669"/>
    <property type="project" value="TreeGrafter"/>
</dbReference>
<dbReference type="GO" id="GO:0005737">
    <property type="term" value="C:cytoplasm"/>
    <property type="evidence" value="ECO:0007669"/>
    <property type="project" value="TreeGrafter"/>
</dbReference>
<dbReference type="SMART" id="SM00540">
    <property type="entry name" value="LEM"/>
    <property type="match status" value="1"/>
</dbReference>
<dbReference type="SUPFAM" id="SSF48403">
    <property type="entry name" value="Ankyrin repeat"/>
    <property type="match status" value="1"/>
</dbReference>
<dbReference type="SUPFAM" id="SSF63451">
    <property type="entry name" value="LEM domain"/>
    <property type="match status" value="1"/>
</dbReference>
<evidence type="ECO:0000313" key="4">
    <source>
        <dbReference type="Proteomes" id="UP001249851"/>
    </source>
</evidence>
<dbReference type="Pfam" id="PF12796">
    <property type="entry name" value="Ank_2"/>
    <property type="match status" value="1"/>
</dbReference>
<dbReference type="PANTHER" id="PTHR46427:SF1">
    <property type="entry name" value="ANKYRIN REPEAT AND LEM DOMAIN-CONTAINING PROTEIN 1"/>
    <property type="match status" value="1"/>
</dbReference>
<dbReference type="InterPro" id="IPR011015">
    <property type="entry name" value="LEM/LEM-like_dom_sf"/>
</dbReference>
<dbReference type="InterPro" id="IPR034998">
    <property type="entry name" value="ANKLE1"/>
</dbReference>
<dbReference type="SMART" id="SM00248">
    <property type="entry name" value="ANK"/>
    <property type="match status" value="2"/>
</dbReference>
<dbReference type="Proteomes" id="UP001249851">
    <property type="component" value="Unassembled WGS sequence"/>
</dbReference>